<evidence type="ECO:0000256" key="3">
    <source>
        <dbReference type="SAM" id="Coils"/>
    </source>
</evidence>
<dbReference type="Gene3D" id="1.20.5.1500">
    <property type="match status" value="2"/>
</dbReference>
<evidence type="ECO:0000256" key="4">
    <source>
        <dbReference type="SAM" id="MobiDB-lite"/>
    </source>
</evidence>
<dbReference type="FunFam" id="1.20.5.1500:FF:000001">
    <property type="entry name" value="Nucleosome assembly protein 1-like 1"/>
    <property type="match status" value="1"/>
</dbReference>
<dbReference type="AlphaFoldDB" id="A0A3M7RX73"/>
<evidence type="ECO:0000313" key="5">
    <source>
        <dbReference type="EMBL" id="RNA27945.1"/>
    </source>
</evidence>
<sequence>MEKLQRRVNALKNVQLKLADAELKLYEEINQLEAKYQSVFEPIYSQREKIVNGEHEPTDEEANWPYKDELDQDEEVNGSSAKKQKTENGSAEGKGVPEFWLKCLKSTSLLGSMIQSHDEPVLKHLRDIRVKLNTEKPHGYTLEFHFNENEYFGNKVLTKTFELSTDREEENPLSTDTTRLYRCVGSKIEWNDGKNITLKVTKKKQTNKSNGQTKEVTKEEKNGSFFDLFDTHTQDGVKPSMKTTCKKNDDNDDLDEQEELEHFLKLIDQIYGLTSVMSQKGKSPKSPAFDFGMKDAKKEIAKLEDIDLNQLTTTSVPVQKRINALKNEQLKMLDLEAKFYEELHELECKYAKLYEPFFQKRRTIVTGEYEPNEQEAIWALDEEEKENGEEEKKILPVDQTKLDDQKGIPNFWLETLQSFRITAELIQEHDEPILAFLQDVRVNLFDQKPYGYKLEFEFAENPYFTNKVLTKTYELKTDIDTKDPFSFEGPDLEKSIGCKIDWKTGKNVTIKSVKKKIKPRNKKGVPKVITKEEKQDSFFNFFETPKKASDEKAVALKSDEDDLTDEEEDEELYMIADFEIGQFFLLCI</sequence>
<dbReference type="GO" id="GO:0005634">
    <property type="term" value="C:nucleus"/>
    <property type="evidence" value="ECO:0007669"/>
    <property type="project" value="InterPro"/>
</dbReference>
<dbReference type="InterPro" id="IPR037231">
    <property type="entry name" value="NAP-like_sf"/>
</dbReference>
<dbReference type="PANTHER" id="PTHR11875">
    <property type="entry name" value="TESTIS-SPECIFIC Y-ENCODED PROTEIN"/>
    <property type="match status" value="1"/>
</dbReference>
<comment type="caution">
    <text evidence="5">The sequence shown here is derived from an EMBL/GenBank/DDBJ whole genome shotgun (WGS) entry which is preliminary data.</text>
</comment>
<dbReference type="Pfam" id="PF00956">
    <property type="entry name" value="NAP"/>
    <property type="match status" value="2"/>
</dbReference>
<dbReference type="STRING" id="10195.A0A3M7RX73"/>
<protein>
    <submittedName>
        <fullName evidence="5">Nucleosome assembly 1-like 4 isoform X2</fullName>
    </submittedName>
</protein>
<feature type="region of interest" description="Disordered" evidence="4">
    <location>
        <begin position="50"/>
        <end position="93"/>
    </location>
</feature>
<dbReference type="InterPro" id="IPR002164">
    <property type="entry name" value="NAP_family"/>
</dbReference>
<organism evidence="5 6">
    <name type="scientific">Brachionus plicatilis</name>
    <name type="common">Marine rotifer</name>
    <name type="synonym">Brachionus muelleri</name>
    <dbReference type="NCBI Taxonomy" id="10195"/>
    <lineage>
        <taxon>Eukaryota</taxon>
        <taxon>Metazoa</taxon>
        <taxon>Spiralia</taxon>
        <taxon>Gnathifera</taxon>
        <taxon>Rotifera</taxon>
        <taxon>Eurotatoria</taxon>
        <taxon>Monogononta</taxon>
        <taxon>Pseudotrocha</taxon>
        <taxon>Ploima</taxon>
        <taxon>Brachionidae</taxon>
        <taxon>Brachionus</taxon>
    </lineage>
</organism>
<proteinExistence type="inferred from homology"/>
<dbReference type="GO" id="GO:0006334">
    <property type="term" value="P:nucleosome assembly"/>
    <property type="evidence" value="ECO:0007669"/>
    <property type="project" value="InterPro"/>
</dbReference>
<comment type="similarity">
    <text evidence="1 2">Belongs to the nucleosome assembly protein (NAP) family.</text>
</comment>
<evidence type="ECO:0000256" key="2">
    <source>
        <dbReference type="RuleBase" id="RU003876"/>
    </source>
</evidence>
<reference evidence="5 6" key="1">
    <citation type="journal article" date="2018" name="Sci. Rep.">
        <title>Genomic signatures of local adaptation to the degree of environmental predictability in rotifers.</title>
        <authorList>
            <person name="Franch-Gras L."/>
            <person name="Hahn C."/>
            <person name="Garcia-Roger E.M."/>
            <person name="Carmona M.J."/>
            <person name="Serra M."/>
            <person name="Gomez A."/>
        </authorList>
    </citation>
    <scope>NUCLEOTIDE SEQUENCE [LARGE SCALE GENOMIC DNA]</scope>
    <source>
        <strain evidence="5">HYR1</strain>
    </source>
</reference>
<dbReference type="Proteomes" id="UP000276133">
    <property type="component" value="Unassembled WGS sequence"/>
</dbReference>
<keyword evidence="6" id="KW-1185">Reference proteome</keyword>
<gene>
    <name evidence="5" type="ORF">BpHYR1_041814</name>
</gene>
<dbReference type="OrthoDB" id="27325at2759"/>
<keyword evidence="3" id="KW-0175">Coiled coil</keyword>
<dbReference type="Gene3D" id="3.30.1120.90">
    <property type="entry name" value="Nucleosome assembly protein"/>
    <property type="match status" value="2"/>
</dbReference>
<evidence type="ECO:0000313" key="6">
    <source>
        <dbReference type="Proteomes" id="UP000276133"/>
    </source>
</evidence>
<feature type="coiled-coil region" evidence="3">
    <location>
        <begin position="1"/>
        <end position="31"/>
    </location>
</feature>
<name>A0A3M7RX73_BRAPC</name>
<accession>A0A3M7RX73</accession>
<evidence type="ECO:0000256" key="1">
    <source>
        <dbReference type="ARBA" id="ARBA00009947"/>
    </source>
</evidence>
<dbReference type="EMBL" id="REGN01002468">
    <property type="protein sequence ID" value="RNA27945.1"/>
    <property type="molecule type" value="Genomic_DNA"/>
</dbReference>
<dbReference type="SUPFAM" id="SSF143113">
    <property type="entry name" value="NAP-like"/>
    <property type="match status" value="2"/>
</dbReference>